<keyword evidence="6" id="KW-0049">Antioxidant</keyword>
<comment type="similarity">
    <text evidence="3">Belongs to the Cu-Zn superoxide dismutase family.</text>
</comment>
<dbReference type="InterPro" id="IPR053257">
    <property type="entry name" value="Cu-only_SOD"/>
</dbReference>
<dbReference type="EMBL" id="MU853344">
    <property type="protein sequence ID" value="KAK4111788.1"/>
    <property type="molecule type" value="Genomic_DNA"/>
</dbReference>
<dbReference type="EC" id="1.15.1.1" evidence="4"/>
<dbReference type="GO" id="GO:0004784">
    <property type="term" value="F:superoxide dismutase activity"/>
    <property type="evidence" value="ECO:0007669"/>
    <property type="project" value="UniProtKB-EC"/>
</dbReference>
<dbReference type="PANTHER" id="PTHR20910:SF1">
    <property type="entry name" value="SUPEROXIDE DISMUTASE COPPER_ZINC BINDING DOMAIN-CONTAINING PROTEIN"/>
    <property type="match status" value="1"/>
</dbReference>
<dbReference type="Gene3D" id="2.60.40.200">
    <property type="entry name" value="Superoxide dismutase, copper/zinc binding domain"/>
    <property type="match status" value="1"/>
</dbReference>
<feature type="transmembrane region" description="Helical" evidence="9">
    <location>
        <begin position="268"/>
        <end position="287"/>
    </location>
</feature>
<feature type="region of interest" description="Disordered" evidence="8">
    <location>
        <begin position="23"/>
        <end position="47"/>
    </location>
</feature>
<evidence type="ECO:0000256" key="10">
    <source>
        <dbReference type="SAM" id="SignalP"/>
    </source>
</evidence>
<evidence type="ECO:0000256" key="2">
    <source>
        <dbReference type="ARBA" id="ARBA00004613"/>
    </source>
</evidence>
<protein>
    <recommendedName>
        <fullName evidence="4">superoxide dismutase</fullName>
        <ecNumber evidence="4">1.15.1.1</ecNumber>
    </recommendedName>
</protein>
<keyword evidence="9" id="KW-1133">Transmembrane helix</keyword>
<feature type="chain" id="PRO_5042914929" description="superoxide dismutase" evidence="10">
    <location>
        <begin position="21"/>
        <end position="302"/>
    </location>
</feature>
<name>A0AAN6YRM5_9PEZI</name>
<dbReference type="Proteomes" id="UP001302812">
    <property type="component" value="Unassembled WGS sequence"/>
</dbReference>
<keyword evidence="5" id="KW-0964">Secreted</keyword>
<reference evidence="11" key="1">
    <citation type="journal article" date="2023" name="Mol. Phylogenet. Evol.">
        <title>Genome-scale phylogeny and comparative genomics of the fungal order Sordariales.</title>
        <authorList>
            <person name="Hensen N."/>
            <person name="Bonometti L."/>
            <person name="Westerberg I."/>
            <person name="Brannstrom I.O."/>
            <person name="Guillou S."/>
            <person name="Cros-Aarteil S."/>
            <person name="Calhoun S."/>
            <person name="Haridas S."/>
            <person name="Kuo A."/>
            <person name="Mondo S."/>
            <person name="Pangilinan J."/>
            <person name="Riley R."/>
            <person name="LaButti K."/>
            <person name="Andreopoulos B."/>
            <person name="Lipzen A."/>
            <person name="Chen C."/>
            <person name="Yan M."/>
            <person name="Daum C."/>
            <person name="Ng V."/>
            <person name="Clum A."/>
            <person name="Steindorff A."/>
            <person name="Ohm R.A."/>
            <person name="Martin F."/>
            <person name="Silar P."/>
            <person name="Natvig D.O."/>
            <person name="Lalanne C."/>
            <person name="Gautier V."/>
            <person name="Ament-Velasquez S.L."/>
            <person name="Kruys A."/>
            <person name="Hutchinson M.I."/>
            <person name="Powell A.J."/>
            <person name="Barry K."/>
            <person name="Miller A.N."/>
            <person name="Grigoriev I.V."/>
            <person name="Debuchy R."/>
            <person name="Gladieux P."/>
            <person name="Hiltunen Thoren M."/>
            <person name="Johannesson H."/>
        </authorList>
    </citation>
    <scope>NUCLEOTIDE SEQUENCE</scope>
    <source>
        <strain evidence="11">CBS 508.74</strain>
    </source>
</reference>
<comment type="caution">
    <text evidence="11">The sequence shown here is derived from an EMBL/GenBank/DDBJ whole genome shotgun (WGS) entry which is preliminary data.</text>
</comment>
<keyword evidence="9" id="KW-0472">Membrane</keyword>
<dbReference type="AlphaFoldDB" id="A0AAN6YRM5"/>
<evidence type="ECO:0000256" key="4">
    <source>
        <dbReference type="ARBA" id="ARBA00012682"/>
    </source>
</evidence>
<comment type="catalytic activity">
    <reaction evidence="7">
        <text>2 superoxide + 2 H(+) = H2O2 + O2</text>
        <dbReference type="Rhea" id="RHEA:20696"/>
        <dbReference type="ChEBI" id="CHEBI:15378"/>
        <dbReference type="ChEBI" id="CHEBI:15379"/>
        <dbReference type="ChEBI" id="CHEBI:16240"/>
        <dbReference type="ChEBI" id="CHEBI:18421"/>
        <dbReference type="EC" id="1.15.1.1"/>
    </reaction>
</comment>
<evidence type="ECO:0000256" key="5">
    <source>
        <dbReference type="ARBA" id="ARBA00022525"/>
    </source>
</evidence>
<evidence type="ECO:0000256" key="8">
    <source>
        <dbReference type="SAM" id="MobiDB-lite"/>
    </source>
</evidence>
<dbReference type="InterPro" id="IPR036423">
    <property type="entry name" value="SOD-like_Cu/Zn_dom_sf"/>
</dbReference>
<dbReference type="RefSeq" id="XP_064669358.1">
    <property type="nucleotide sequence ID" value="XM_064817793.1"/>
</dbReference>
<keyword evidence="12" id="KW-1185">Reference proteome</keyword>
<evidence type="ECO:0000256" key="9">
    <source>
        <dbReference type="SAM" id="Phobius"/>
    </source>
</evidence>
<dbReference type="SUPFAM" id="SSF49329">
    <property type="entry name" value="Cu,Zn superoxide dismutase-like"/>
    <property type="match status" value="1"/>
</dbReference>
<evidence type="ECO:0000313" key="11">
    <source>
        <dbReference type="EMBL" id="KAK4111788.1"/>
    </source>
</evidence>
<comment type="subcellular location">
    <subcellularLocation>
        <location evidence="1">Cell envelope</location>
    </subcellularLocation>
    <subcellularLocation>
        <location evidence="2">Secreted</location>
    </subcellularLocation>
</comment>
<reference evidence="11" key="2">
    <citation type="submission" date="2023-05" db="EMBL/GenBank/DDBJ databases">
        <authorList>
            <consortium name="Lawrence Berkeley National Laboratory"/>
            <person name="Steindorff A."/>
            <person name="Hensen N."/>
            <person name="Bonometti L."/>
            <person name="Westerberg I."/>
            <person name="Brannstrom I.O."/>
            <person name="Guillou S."/>
            <person name="Cros-Aarteil S."/>
            <person name="Calhoun S."/>
            <person name="Haridas S."/>
            <person name="Kuo A."/>
            <person name="Mondo S."/>
            <person name="Pangilinan J."/>
            <person name="Riley R."/>
            <person name="Labutti K."/>
            <person name="Andreopoulos B."/>
            <person name="Lipzen A."/>
            <person name="Chen C."/>
            <person name="Yanf M."/>
            <person name="Daum C."/>
            <person name="Ng V."/>
            <person name="Clum A."/>
            <person name="Ohm R."/>
            <person name="Martin F."/>
            <person name="Silar P."/>
            <person name="Natvig D."/>
            <person name="Lalanne C."/>
            <person name="Gautier V."/>
            <person name="Ament-Velasquez S.L."/>
            <person name="Kruys A."/>
            <person name="Hutchinson M.I."/>
            <person name="Powell A.J."/>
            <person name="Barry K."/>
            <person name="Miller A.N."/>
            <person name="Grigoriev I.V."/>
            <person name="Debuchy R."/>
            <person name="Gladieux P."/>
            <person name="Thoren M.H."/>
            <person name="Johannesson H."/>
        </authorList>
    </citation>
    <scope>NUCLEOTIDE SEQUENCE</scope>
    <source>
        <strain evidence="11">CBS 508.74</strain>
    </source>
</reference>
<evidence type="ECO:0000256" key="1">
    <source>
        <dbReference type="ARBA" id="ARBA00004196"/>
    </source>
</evidence>
<keyword evidence="10" id="KW-0732">Signal</keyword>
<evidence type="ECO:0000313" key="12">
    <source>
        <dbReference type="Proteomes" id="UP001302812"/>
    </source>
</evidence>
<sequence>MRVSESLSLLLATAGTQIAAQSLTTTSAAPTSTATPESPETGQLGDATVVNNNPVGVVYKATLPESAFFKPAYPDGGNIEGEITAVANPDGRGVLFTLKLSNLPKIGEPLPYHLHVAPVPENGNCTATLAHLDPFIRGEATPCDADHPETCQVGDLSGKYGAISTDEDTWEDSYVDLYASTLEGIGAFFGNRSIVIHYPNKTRITCANFEKVEGDESGTTTTSTVVLPTFTSANVTVAPTGGSPIPPTTPPAPTTTAPVIGAAAGLKVGIAGAVAFGAAMVFMLLPLRAWYFARARVVGFDS</sequence>
<feature type="compositionally biased region" description="Low complexity" evidence="8">
    <location>
        <begin position="24"/>
        <end position="41"/>
    </location>
</feature>
<accession>A0AAN6YRM5</accession>
<gene>
    <name evidence="11" type="ORF">N656DRAFT_798678</name>
</gene>
<dbReference type="GO" id="GO:0005576">
    <property type="term" value="C:extracellular region"/>
    <property type="evidence" value="ECO:0007669"/>
    <property type="project" value="UniProtKB-SubCell"/>
</dbReference>
<organism evidence="11 12">
    <name type="scientific">Canariomyces notabilis</name>
    <dbReference type="NCBI Taxonomy" id="2074819"/>
    <lineage>
        <taxon>Eukaryota</taxon>
        <taxon>Fungi</taxon>
        <taxon>Dikarya</taxon>
        <taxon>Ascomycota</taxon>
        <taxon>Pezizomycotina</taxon>
        <taxon>Sordariomycetes</taxon>
        <taxon>Sordariomycetidae</taxon>
        <taxon>Sordariales</taxon>
        <taxon>Chaetomiaceae</taxon>
        <taxon>Canariomyces</taxon>
    </lineage>
</organism>
<feature type="signal peptide" evidence="10">
    <location>
        <begin position="1"/>
        <end position="20"/>
    </location>
</feature>
<evidence type="ECO:0000256" key="6">
    <source>
        <dbReference type="ARBA" id="ARBA00022862"/>
    </source>
</evidence>
<keyword evidence="9" id="KW-0812">Transmembrane</keyword>
<evidence type="ECO:0000256" key="7">
    <source>
        <dbReference type="ARBA" id="ARBA00049204"/>
    </source>
</evidence>
<proteinExistence type="inferred from homology"/>
<dbReference type="FunFam" id="2.60.40.200:FF:000007">
    <property type="entry name" value="Cell surface Cu-only superoxide dismutase 5"/>
    <property type="match status" value="1"/>
</dbReference>
<evidence type="ECO:0000256" key="3">
    <source>
        <dbReference type="ARBA" id="ARBA00010457"/>
    </source>
</evidence>
<dbReference type="GO" id="GO:0046872">
    <property type="term" value="F:metal ion binding"/>
    <property type="evidence" value="ECO:0007669"/>
    <property type="project" value="InterPro"/>
</dbReference>
<dbReference type="GeneID" id="89941918"/>
<dbReference type="PANTHER" id="PTHR20910">
    <property type="entry name" value="AGAP001623-PA"/>
    <property type="match status" value="1"/>
</dbReference>